<sequence>MHSSYDGTVPVHRQPARLRLLQAADELFYERGISGTGVDAVIERAGVATGSLYKNFGGKDDLVAAYLADRDLRWRELWESCIAAETEPEKRILAIFTAVERWSSATSLSRGCAHVAAATQLPPDHPGLTTVADHKRHVVARLAREVAAAGVTDADRTARDIALVYDGMLSALAVGLEADPVGRARRIARLLLASA</sequence>
<accession>A0A6S6P2S6</accession>
<evidence type="ECO:0000259" key="3">
    <source>
        <dbReference type="PROSITE" id="PS50977"/>
    </source>
</evidence>
<dbReference type="GO" id="GO:0000976">
    <property type="term" value="F:transcription cis-regulatory region binding"/>
    <property type="evidence" value="ECO:0007669"/>
    <property type="project" value="TreeGrafter"/>
</dbReference>
<keyword evidence="1 2" id="KW-0238">DNA-binding</keyword>
<evidence type="ECO:0000313" key="4">
    <source>
        <dbReference type="EMBL" id="BCI52306.1"/>
    </source>
</evidence>
<gene>
    <name evidence="4" type="ORF">NIIDNTM18_15840</name>
</gene>
<dbReference type="PROSITE" id="PS50977">
    <property type="entry name" value="HTH_TETR_2"/>
    <property type="match status" value="1"/>
</dbReference>
<dbReference type="InterPro" id="IPR009057">
    <property type="entry name" value="Homeodomain-like_sf"/>
</dbReference>
<dbReference type="GO" id="GO:0003700">
    <property type="term" value="F:DNA-binding transcription factor activity"/>
    <property type="evidence" value="ECO:0007669"/>
    <property type="project" value="TreeGrafter"/>
</dbReference>
<dbReference type="Pfam" id="PF00440">
    <property type="entry name" value="TetR_N"/>
    <property type="match status" value="1"/>
</dbReference>
<dbReference type="Gene3D" id="1.10.357.10">
    <property type="entry name" value="Tetracycline Repressor, domain 2"/>
    <property type="match status" value="1"/>
</dbReference>
<dbReference type="InterPro" id="IPR050109">
    <property type="entry name" value="HTH-type_TetR-like_transc_reg"/>
</dbReference>
<reference evidence="4 5" key="1">
    <citation type="submission" date="2020-07" db="EMBL/GenBank/DDBJ databases">
        <title>Complete genome sequence of Mycolicibacterium litorale like strain isolated from cardiac implantable electronic device infection.</title>
        <authorList>
            <person name="Fukano H."/>
            <person name="Miyama H."/>
            <person name="Hoshino Y."/>
        </authorList>
    </citation>
    <scope>NUCLEOTIDE SEQUENCE [LARGE SCALE GENOMIC DNA]</scope>
    <source>
        <strain evidence="4 5">NIIDNTM18</strain>
    </source>
</reference>
<proteinExistence type="predicted"/>
<dbReference type="InterPro" id="IPR001647">
    <property type="entry name" value="HTH_TetR"/>
</dbReference>
<dbReference type="PRINTS" id="PR00455">
    <property type="entry name" value="HTHTETR"/>
</dbReference>
<dbReference type="SUPFAM" id="SSF48498">
    <property type="entry name" value="Tetracyclin repressor-like, C-terminal domain"/>
    <property type="match status" value="1"/>
</dbReference>
<feature type="domain" description="HTH tetR-type" evidence="3">
    <location>
        <begin position="14"/>
        <end position="74"/>
    </location>
</feature>
<feature type="DNA-binding region" description="H-T-H motif" evidence="2">
    <location>
        <begin position="37"/>
        <end position="56"/>
    </location>
</feature>
<dbReference type="Proteomes" id="UP000515734">
    <property type="component" value="Chromosome"/>
</dbReference>
<dbReference type="InterPro" id="IPR036271">
    <property type="entry name" value="Tet_transcr_reg_TetR-rel_C_sf"/>
</dbReference>
<dbReference type="SUPFAM" id="SSF46689">
    <property type="entry name" value="Homeodomain-like"/>
    <property type="match status" value="1"/>
</dbReference>
<organism evidence="4 5">
    <name type="scientific">Mycolicibacterium litorale</name>
    <dbReference type="NCBI Taxonomy" id="758802"/>
    <lineage>
        <taxon>Bacteria</taxon>
        <taxon>Bacillati</taxon>
        <taxon>Actinomycetota</taxon>
        <taxon>Actinomycetes</taxon>
        <taxon>Mycobacteriales</taxon>
        <taxon>Mycobacteriaceae</taxon>
        <taxon>Mycolicibacterium</taxon>
    </lineage>
</organism>
<evidence type="ECO:0000256" key="2">
    <source>
        <dbReference type="PROSITE-ProRule" id="PRU00335"/>
    </source>
</evidence>
<name>A0A6S6P2S6_9MYCO</name>
<dbReference type="PANTHER" id="PTHR30055:SF200">
    <property type="entry name" value="HTH-TYPE TRANSCRIPTIONAL REPRESSOR BDCR"/>
    <property type="match status" value="1"/>
</dbReference>
<evidence type="ECO:0000256" key="1">
    <source>
        <dbReference type="ARBA" id="ARBA00023125"/>
    </source>
</evidence>
<evidence type="ECO:0000313" key="5">
    <source>
        <dbReference type="Proteomes" id="UP000515734"/>
    </source>
</evidence>
<dbReference type="EMBL" id="AP023287">
    <property type="protein sequence ID" value="BCI52306.1"/>
    <property type="molecule type" value="Genomic_DNA"/>
</dbReference>
<protein>
    <recommendedName>
        <fullName evidence="3">HTH tetR-type domain-containing protein</fullName>
    </recommendedName>
</protein>
<dbReference type="AlphaFoldDB" id="A0A6S6P2S6"/>
<dbReference type="PANTHER" id="PTHR30055">
    <property type="entry name" value="HTH-TYPE TRANSCRIPTIONAL REGULATOR RUTR"/>
    <property type="match status" value="1"/>
</dbReference>